<reference evidence="1 2" key="1">
    <citation type="submission" date="2019-08" db="EMBL/GenBank/DDBJ databases">
        <title>Draft genome sequences of two oriental melons (Cucumis melo L. var makuwa).</title>
        <authorList>
            <person name="Kwon S.-Y."/>
        </authorList>
    </citation>
    <scope>NUCLEOTIDE SEQUENCE [LARGE SCALE GENOMIC DNA]</scope>
    <source>
        <strain evidence="2">cv. Chang Bougi</strain>
        <tissue evidence="1">Leaf</tissue>
    </source>
</reference>
<proteinExistence type="predicted"/>
<organism evidence="1 2">
    <name type="scientific">Cucumis melo var. makuwa</name>
    <name type="common">Oriental melon</name>
    <dbReference type="NCBI Taxonomy" id="1194695"/>
    <lineage>
        <taxon>Eukaryota</taxon>
        <taxon>Viridiplantae</taxon>
        <taxon>Streptophyta</taxon>
        <taxon>Embryophyta</taxon>
        <taxon>Tracheophyta</taxon>
        <taxon>Spermatophyta</taxon>
        <taxon>Magnoliopsida</taxon>
        <taxon>eudicotyledons</taxon>
        <taxon>Gunneridae</taxon>
        <taxon>Pentapetalae</taxon>
        <taxon>rosids</taxon>
        <taxon>fabids</taxon>
        <taxon>Cucurbitales</taxon>
        <taxon>Cucurbitaceae</taxon>
        <taxon>Benincaseae</taxon>
        <taxon>Cucumis</taxon>
    </lineage>
</organism>
<gene>
    <name evidence="1" type="ORF">E5676_scaffold142G001180</name>
</gene>
<name>A0A5D3DHR6_CUCMM</name>
<protein>
    <submittedName>
        <fullName evidence="1">Uncharacterized protein</fullName>
    </submittedName>
</protein>
<dbReference type="AlphaFoldDB" id="A0A5D3DHR6"/>
<evidence type="ECO:0000313" key="2">
    <source>
        <dbReference type="Proteomes" id="UP000321947"/>
    </source>
</evidence>
<evidence type="ECO:0000313" key="1">
    <source>
        <dbReference type="EMBL" id="TYK23123.1"/>
    </source>
</evidence>
<accession>A0A5D3DHR6</accession>
<comment type="caution">
    <text evidence="1">The sequence shown here is derived from an EMBL/GenBank/DDBJ whole genome shotgun (WGS) entry which is preliminary data.</text>
</comment>
<dbReference type="EMBL" id="SSTD01004586">
    <property type="protein sequence ID" value="TYK23123.1"/>
    <property type="molecule type" value="Genomic_DNA"/>
</dbReference>
<dbReference type="Proteomes" id="UP000321947">
    <property type="component" value="Unassembled WGS sequence"/>
</dbReference>
<sequence>MLPHIQAQMFPHIQARSLHPCFLISKFEGFVFLKLKKIHRYFFKHKLEGFINADVAPPPLQNVDTANSASSQICYSREDRYIKYVVVEKISFSNMMQLKRLSSQICYSREDLQLQ</sequence>